<dbReference type="Proteomes" id="UP000002700">
    <property type="component" value="Chromosome II"/>
</dbReference>
<reference evidence="2 3" key="1">
    <citation type="submission" date="2005-09" db="EMBL/GenBank/DDBJ databases">
        <authorList>
            <person name="Woods D.E."/>
            <person name="Nierman W.C."/>
        </authorList>
    </citation>
    <scope>NUCLEOTIDE SEQUENCE [LARGE SCALE GENOMIC DNA]</scope>
    <source>
        <strain evidence="2 3">1710b</strain>
    </source>
</reference>
<name>Q3JK56_BURP1</name>
<evidence type="ECO:0000313" key="3">
    <source>
        <dbReference type="Proteomes" id="UP000002700"/>
    </source>
</evidence>
<dbReference type="InterPro" id="IPR014710">
    <property type="entry name" value="RmlC-like_jellyroll"/>
</dbReference>
<dbReference type="SUPFAM" id="SSF51182">
    <property type="entry name" value="RmlC-like cupins"/>
    <property type="match status" value="1"/>
</dbReference>
<dbReference type="PANTHER" id="PTHR40112:SF1">
    <property type="entry name" value="H2HPP ISOMERASE"/>
    <property type="match status" value="1"/>
</dbReference>
<gene>
    <name evidence="2" type="ordered locus">BURPS1710b_A0889</name>
</gene>
<organism evidence="2 3">
    <name type="scientific">Burkholderia pseudomallei (strain 1710b)</name>
    <dbReference type="NCBI Taxonomy" id="320372"/>
    <lineage>
        <taxon>Bacteria</taxon>
        <taxon>Pseudomonadati</taxon>
        <taxon>Pseudomonadota</taxon>
        <taxon>Betaproteobacteria</taxon>
        <taxon>Burkholderiales</taxon>
        <taxon>Burkholderiaceae</taxon>
        <taxon>Burkholderia</taxon>
        <taxon>pseudomallei group</taxon>
    </lineage>
</organism>
<proteinExistence type="predicted"/>
<feature type="domain" description="Cupin type-2" evidence="1">
    <location>
        <begin position="70"/>
        <end position="129"/>
    </location>
</feature>
<dbReference type="PANTHER" id="PTHR40112">
    <property type="entry name" value="H2HPP ISOMERASE"/>
    <property type="match status" value="1"/>
</dbReference>
<dbReference type="InterPro" id="IPR013096">
    <property type="entry name" value="Cupin_2"/>
</dbReference>
<evidence type="ECO:0000313" key="2">
    <source>
        <dbReference type="EMBL" id="ABA51325.1"/>
    </source>
</evidence>
<dbReference type="CDD" id="cd02238">
    <property type="entry name" value="cupin_KdgF"/>
    <property type="match status" value="1"/>
</dbReference>
<dbReference type="InterPro" id="IPR052535">
    <property type="entry name" value="Bacilysin_H2HPP_isomerase"/>
</dbReference>
<dbReference type="Gene3D" id="2.60.120.10">
    <property type="entry name" value="Jelly Rolls"/>
    <property type="match status" value="1"/>
</dbReference>
<sequence>MCSAQRAACAFASCPRERALFTRSSEEEIVTGLNERGFGAWNRIERETLTERIERQVVSGDALTMARLYLKKGAFVGTHSHPNEQLTYILEGRLLFRYGEHLEHEIEVGPGEILHLPANVPHNALCLEDAVDLDVFTPVRTDWLAPGGNRYFAGASAATSPTPVPSASR</sequence>
<dbReference type="KEGG" id="bpm:BURPS1710b_A0889"/>
<dbReference type="EnsemblBacteria" id="ABA51325">
    <property type="protein sequence ID" value="ABA51325"/>
    <property type="gene ID" value="BURPS1710b_A0889"/>
</dbReference>
<protein>
    <submittedName>
        <fullName evidence="2">Uncharacterized conserved protein</fullName>
    </submittedName>
</protein>
<dbReference type="AlphaFoldDB" id="Q3JK56"/>
<dbReference type="HOGENOM" id="CLU_134269_0_0_4"/>
<dbReference type="InterPro" id="IPR011051">
    <property type="entry name" value="RmlC_Cupin_sf"/>
</dbReference>
<dbReference type="Pfam" id="PF07883">
    <property type="entry name" value="Cupin_2"/>
    <property type="match status" value="1"/>
</dbReference>
<dbReference type="EMBL" id="CP000125">
    <property type="protein sequence ID" value="ABA51325.1"/>
    <property type="molecule type" value="Genomic_DNA"/>
</dbReference>
<evidence type="ECO:0000259" key="1">
    <source>
        <dbReference type="Pfam" id="PF07883"/>
    </source>
</evidence>
<accession>Q3JK56</accession>